<dbReference type="STRING" id="1349785.GCA_000509405_02093"/>
<keyword evidence="1" id="KW-0449">Lipoprotein</keyword>
<dbReference type="GeneID" id="47723852"/>
<accession>A0A2H1EBX2</accession>
<organism evidence="1 2">
    <name type="scientific">Tenacibaculum maritimum NCIMB 2154</name>
    <dbReference type="NCBI Taxonomy" id="1349785"/>
    <lineage>
        <taxon>Bacteria</taxon>
        <taxon>Pseudomonadati</taxon>
        <taxon>Bacteroidota</taxon>
        <taxon>Flavobacteriia</taxon>
        <taxon>Flavobacteriales</taxon>
        <taxon>Flavobacteriaceae</taxon>
        <taxon>Tenacibaculum</taxon>
    </lineage>
</organism>
<sequence>MKNINFILTLFASLSLIFTSCDDTGETTIADQGIKSGGVVTTLSGSSAKLLGIALNPNDLANSEVTLTDENAELLLKVTAEPGHIPSGVTKYELVKSFKDGAEVSVKESTSLPFSLEYNTVDEFLSGLDIDKKKLRIGDKIDFKVKVHLSNGDIFYQTTSKNNISATINCFADLSGTYLVTNDACMPSFTTTISNNGDGTWRIESGDGGFLHLCTTNATLVNWANITVVCGKIQPTSDLRFGSSAGTYDIGDIKGGNWDETNGVLTMEHSQSFFGSNPTWTSTYTRQ</sequence>
<keyword evidence="2" id="KW-1185">Reference proteome</keyword>
<evidence type="ECO:0000313" key="1">
    <source>
        <dbReference type="EMBL" id="SFZ83937.1"/>
    </source>
</evidence>
<dbReference type="Proteomes" id="UP000231564">
    <property type="component" value="Chromosome MARIT"/>
</dbReference>
<dbReference type="OrthoDB" id="1431695at2"/>
<name>A0A2H1EBX2_9FLAO</name>
<dbReference type="KEGG" id="tmar:MARIT_2378"/>
<dbReference type="EMBL" id="LT634361">
    <property type="protein sequence ID" value="SFZ83937.1"/>
    <property type="molecule type" value="Genomic_DNA"/>
</dbReference>
<dbReference type="PROSITE" id="PS51257">
    <property type="entry name" value="PROKAR_LIPOPROTEIN"/>
    <property type="match status" value="1"/>
</dbReference>
<reference evidence="1 2" key="1">
    <citation type="submission" date="2016-11" db="EMBL/GenBank/DDBJ databases">
        <authorList>
            <person name="Jaros S."/>
            <person name="Januszkiewicz K."/>
            <person name="Wedrychowicz H."/>
        </authorList>
    </citation>
    <scope>NUCLEOTIDE SEQUENCE [LARGE SCALE GENOMIC DNA]</scope>
    <source>
        <strain evidence="1">NCIMB 2154T</strain>
    </source>
</reference>
<gene>
    <name evidence="1" type="ORF">MARIT_2378</name>
</gene>
<proteinExistence type="predicted"/>
<evidence type="ECO:0000313" key="2">
    <source>
        <dbReference type="Proteomes" id="UP000231564"/>
    </source>
</evidence>
<protein>
    <submittedName>
        <fullName evidence="1">Probable lipoprotein</fullName>
    </submittedName>
</protein>
<dbReference type="RefSeq" id="WP_100211557.1">
    <property type="nucleotide sequence ID" value="NZ_CP138495.1"/>
</dbReference>
<dbReference type="AlphaFoldDB" id="A0A2H1EBX2"/>